<dbReference type="AlphaFoldDB" id="A0A6M1R3S5"/>
<reference evidence="2 3" key="1">
    <citation type="submission" date="2020-02" db="EMBL/GenBank/DDBJ databases">
        <title>Whole-genome analyses of novel actinobacteria.</title>
        <authorList>
            <person name="Sahin N."/>
        </authorList>
    </citation>
    <scope>NUCLEOTIDE SEQUENCE [LARGE SCALE GENOMIC DNA]</scope>
    <source>
        <strain evidence="2 3">KC13</strain>
    </source>
</reference>
<keyword evidence="1" id="KW-0472">Membrane</keyword>
<feature type="transmembrane region" description="Helical" evidence="1">
    <location>
        <begin position="105"/>
        <end position="126"/>
    </location>
</feature>
<keyword evidence="1" id="KW-1133">Transmembrane helix</keyword>
<dbReference type="RefSeq" id="WP_165112353.1">
    <property type="nucleotide sequence ID" value="NZ_JAALAA010000016.1"/>
</dbReference>
<feature type="transmembrane region" description="Helical" evidence="1">
    <location>
        <begin position="12"/>
        <end position="31"/>
    </location>
</feature>
<evidence type="ECO:0000313" key="2">
    <source>
        <dbReference type="EMBL" id="NGN94640.1"/>
    </source>
</evidence>
<name>A0A6M1R3S5_9ACTN</name>
<gene>
    <name evidence="2" type="ORF">G5C66_18085</name>
</gene>
<proteinExistence type="predicted"/>
<keyword evidence="1" id="KW-0812">Transmembrane</keyword>
<dbReference type="EMBL" id="JAALAA010000016">
    <property type="protein sequence ID" value="NGN94640.1"/>
    <property type="molecule type" value="Genomic_DNA"/>
</dbReference>
<protein>
    <submittedName>
        <fullName evidence="2">Uncharacterized protein</fullName>
    </submittedName>
</protein>
<comment type="caution">
    <text evidence="2">The sequence shown here is derived from an EMBL/GenBank/DDBJ whole genome shotgun (WGS) entry which is preliminary data.</text>
</comment>
<sequence>MKLYADTPSRRVAQLFADLLTAAWIVGWVLLGRLVHELVSALAVPGEKMDDAGTSLSEKLLEAAGRVDDLPLVDDGVAAPFEGAARAADQLRAAGEAQVEAVSTLAIWLAVAVVVVPVLMWLMIYVPLRWRFIRNATSTQRFLEAGTGADLVALRAMSTQPLHKLVKISDDPVRAWRDGDTEVVAKLAELELKAVGLSAKRLKRS</sequence>
<evidence type="ECO:0000313" key="3">
    <source>
        <dbReference type="Proteomes" id="UP000483261"/>
    </source>
</evidence>
<evidence type="ECO:0000256" key="1">
    <source>
        <dbReference type="SAM" id="Phobius"/>
    </source>
</evidence>
<dbReference type="Proteomes" id="UP000483261">
    <property type="component" value="Unassembled WGS sequence"/>
</dbReference>
<organism evidence="2 3">
    <name type="scientific">Nocardioides turkmenicus</name>
    <dbReference type="NCBI Taxonomy" id="2711220"/>
    <lineage>
        <taxon>Bacteria</taxon>
        <taxon>Bacillati</taxon>
        <taxon>Actinomycetota</taxon>
        <taxon>Actinomycetes</taxon>
        <taxon>Propionibacteriales</taxon>
        <taxon>Nocardioidaceae</taxon>
        <taxon>Nocardioides</taxon>
    </lineage>
</organism>
<accession>A0A6M1R3S5</accession>
<keyword evidence="3" id="KW-1185">Reference proteome</keyword>